<dbReference type="PROSITE" id="PS51257">
    <property type="entry name" value="PROKAR_LIPOPROTEIN"/>
    <property type="match status" value="1"/>
</dbReference>
<name>A0A6J6E192_9ZZZZ</name>
<dbReference type="CDD" id="cd11313">
    <property type="entry name" value="AmyAc_arch_bac_AmyA"/>
    <property type="match status" value="1"/>
</dbReference>
<dbReference type="InterPro" id="IPR013780">
    <property type="entry name" value="Glyco_hydro_b"/>
</dbReference>
<dbReference type="Gene3D" id="3.20.20.80">
    <property type="entry name" value="Glycosidases"/>
    <property type="match status" value="1"/>
</dbReference>
<dbReference type="PANTHER" id="PTHR47786">
    <property type="entry name" value="ALPHA-1,4-GLUCAN:MALTOSE-1-PHOSPHATE MALTOSYLTRANSFERASE"/>
    <property type="match status" value="1"/>
</dbReference>
<dbReference type="GO" id="GO:0005975">
    <property type="term" value="P:carbohydrate metabolic process"/>
    <property type="evidence" value="ECO:0007669"/>
    <property type="project" value="InterPro"/>
</dbReference>
<sequence>MLKLKALALLLAASLLTGCAAAGPERGSQEFLQQAVIYEVNLRQFGDGGFKEVTDHLPRLKELGVDILWLMPIHPISELNRKGELGSPYSVANYLEVNPEYGTEEDFRELVKQAHDRNMLVILDWVANHTGWDNPWVTENPDWYTKDLDGNITYPPGTDWTDVADLNFDNQELQEAMISAMEYWVKEFDVDGFRADVAHSVPVEFWNKASGRLHQVKDVFMLAEDGGDMELLETAFDTNYAWSLQGLFNGFGTPYLNASDFRWAMQSQAEQYVNGKYQMIFIDNHDENSWQATVFDRFGDNVKNLALLSFTIPGMPLIYSGNEVGLDRQLLFFEKDPIVFPAKEDWGKSDWEIFYKQLVELKTQNPALWTAGAGGELTVLHEEDTFFLAFARSYQGNDVVVLINLMPEEQTQVLELGEYAGEYQDFFSKETIELKPEMTLPANSFLVLTR</sequence>
<proteinExistence type="predicted"/>
<gene>
    <name evidence="2" type="ORF">UFOPK1693_00641</name>
</gene>
<reference evidence="2" key="1">
    <citation type="submission" date="2020-05" db="EMBL/GenBank/DDBJ databases">
        <authorList>
            <person name="Chiriac C."/>
            <person name="Salcher M."/>
            <person name="Ghai R."/>
            <person name="Kavagutti S V."/>
        </authorList>
    </citation>
    <scope>NUCLEOTIDE SEQUENCE</scope>
</reference>
<accession>A0A6J6E192</accession>
<dbReference type="EMBL" id="CAEZTO010000006">
    <property type="protein sequence ID" value="CAB4570152.1"/>
    <property type="molecule type" value="Genomic_DNA"/>
</dbReference>
<dbReference type="SUPFAM" id="SSF51445">
    <property type="entry name" value="(Trans)glycosidases"/>
    <property type="match status" value="1"/>
</dbReference>
<dbReference type="SMART" id="SM00642">
    <property type="entry name" value="Aamy"/>
    <property type="match status" value="1"/>
</dbReference>
<organism evidence="2">
    <name type="scientific">freshwater metagenome</name>
    <dbReference type="NCBI Taxonomy" id="449393"/>
    <lineage>
        <taxon>unclassified sequences</taxon>
        <taxon>metagenomes</taxon>
        <taxon>ecological metagenomes</taxon>
    </lineage>
</organism>
<protein>
    <submittedName>
        <fullName evidence="2">Unannotated protein</fullName>
    </submittedName>
</protein>
<evidence type="ECO:0000313" key="2">
    <source>
        <dbReference type="EMBL" id="CAB4570152.1"/>
    </source>
</evidence>
<dbReference type="PANTHER" id="PTHR47786:SF2">
    <property type="entry name" value="GLYCOSYL HYDROLASE FAMILY 13 CATALYTIC DOMAIN-CONTAINING PROTEIN"/>
    <property type="match status" value="1"/>
</dbReference>
<dbReference type="AlphaFoldDB" id="A0A6J6E192"/>
<feature type="domain" description="Glycosyl hydrolase family 13 catalytic" evidence="1">
    <location>
        <begin position="39"/>
        <end position="362"/>
    </location>
</feature>
<dbReference type="Pfam" id="PF00128">
    <property type="entry name" value="Alpha-amylase"/>
    <property type="match status" value="2"/>
</dbReference>
<evidence type="ECO:0000259" key="1">
    <source>
        <dbReference type="SMART" id="SM00642"/>
    </source>
</evidence>
<dbReference type="InterPro" id="IPR006047">
    <property type="entry name" value="GH13_cat_dom"/>
</dbReference>
<dbReference type="InterPro" id="IPR017853">
    <property type="entry name" value="GH"/>
</dbReference>
<dbReference type="Gene3D" id="2.60.40.1180">
    <property type="entry name" value="Golgi alpha-mannosidase II"/>
    <property type="match status" value="1"/>
</dbReference>
<dbReference type="SUPFAM" id="SSF51011">
    <property type="entry name" value="Glycosyl hydrolase domain"/>
    <property type="match status" value="1"/>
</dbReference>